<organism evidence="14 15">
    <name type="scientific">Carpinus fangiana</name>
    <dbReference type="NCBI Taxonomy" id="176857"/>
    <lineage>
        <taxon>Eukaryota</taxon>
        <taxon>Viridiplantae</taxon>
        <taxon>Streptophyta</taxon>
        <taxon>Embryophyta</taxon>
        <taxon>Tracheophyta</taxon>
        <taxon>Spermatophyta</taxon>
        <taxon>Magnoliopsida</taxon>
        <taxon>eudicotyledons</taxon>
        <taxon>Gunneridae</taxon>
        <taxon>Pentapetalae</taxon>
        <taxon>rosids</taxon>
        <taxon>fabids</taxon>
        <taxon>Fagales</taxon>
        <taxon>Betulaceae</taxon>
        <taxon>Carpinus</taxon>
    </lineage>
</organism>
<feature type="domain" description="Replication protein A OB" evidence="13">
    <location>
        <begin position="826"/>
        <end position="889"/>
    </location>
</feature>
<keyword evidence="7" id="KW-0238">DNA-binding</keyword>
<name>A0A5N6KV05_9ROSI</name>
<gene>
    <name evidence="14" type="ORF">FH972_023370</name>
</gene>
<dbReference type="EMBL" id="VIBQ01000013">
    <property type="protein sequence ID" value="KAB8346326.1"/>
    <property type="molecule type" value="Genomic_DNA"/>
</dbReference>
<keyword evidence="5" id="KW-0863">Zinc-finger</keyword>
<dbReference type="InterPro" id="IPR012340">
    <property type="entry name" value="NA-bd_OB-fold"/>
</dbReference>
<feature type="region of interest" description="Disordered" evidence="9">
    <location>
        <begin position="762"/>
        <end position="815"/>
    </location>
</feature>
<keyword evidence="4" id="KW-0479">Metal-binding</keyword>
<feature type="region of interest" description="Disordered" evidence="9">
    <location>
        <begin position="1290"/>
        <end position="1310"/>
    </location>
</feature>
<dbReference type="CDD" id="cd04477">
    <property type="entry name" value="RPA1N"/>
    <property type="match status" value="1"/>
</dbReference>
<keyword evidence="10" id="KW-0732">Signal</keyword>
<dbReference type="Pfam" id="PF16900">
    <property type="entry name" value="REPA_OB_2"/>
    <property type="match status" value="1"/>
</dbReference>
<dbReference type="Gene3D" id="2.40.50.140">
    <property type="entry name" value="Nucleic acid-binding proteins"/>
    <property type="match status" value="3"/>
</dbReference>
<feature type="domain" description="Replication factor-A protein 1 N-terminal" evidence="11">
    <location>
        <begin position="675"/>
        <end position="753"/>
    </location>
</feature>
<dbReference type="CDD" id="cd04475">
    <property type="entry name" value="RPA1_DBD_B"/>
    <property type="match status" value="1"/>
</dbReference>
<dbReference type="FunFam" id="2.40.50.140:FF:000064">
    <property type="entry name" value="Replication protein A subunit"/>
    <property type="match status" value="1"/>
</dbReference>
<evidence type="ECO:0000256" key="1">
    <source>
        <dbReference type="ARBA" id="ARBA00004123"/>
    </source>
</evidence>
<evidence type="ECO:0000256" key="5">
    <source>
        <dbReference type="ARBA" id="ARBA00022771"/>
    </source>
</evidence>
<evidence type="ECO:0000313" key="15">
    <source>
        <dbReference type="Proteomes" id="UP000327013"/>
    </source>
</evidence>
<dbReference type="Pfam" id="PF08646">
    <property type="entry name" value="Rep_fac-A_C"/>
    <property type="match status" value="1"/>
</dbReference>
<evidence type="ECO:0008006" key="16">
    <source>
        <dbReference type="Google" id="ProtNLM"/>
    </source>
</evidence>
<reference evidence="14 15" key="1">
    <citation type="submission" date="2019-06" db="EMBL/GenBank/DDBJ databases">
        <title>A chromosomal-level reference genome of Carpinus fangiana (Coryloideae, Betulaceae).</title>
        <authorList>
            <person name="Yang X."/>
            <person name="Wang Z."/>
            <person name="Zhang L."/>
            <person name="Hao G."/>
            <person name="Liu J."/>
            <person name="Yang Y."/>
        </authorList>
    </citation>
    <scope>NUCLEOTIDE SEQUENCE [LARGE SCALE GENOMIC DNA]</scope>
    <source>
        <strain evidence="14">Cfa_2016G</strain>
        <tissue evidence="14">Leaf</tissue>
    </source>
</reference>
<accession>A0A5N6KV05</accession>
<feature type="compositionally biased region" description="Polar residues" evidence="9">
    <location>
        <begin position="802"/>
        <end position="815"/>
    </location>
</feature>
<evidence type="ECO:0000256" key="4">
    <source>
        <dbReference type="ARBA" id="ARBA00022723"/>
    </source>
</evidence>
<dbReference type="InterPro" id="IPR047192">
    <property type="entry name" value="Euk_RPA1_DBD_C"/>
</dbReference>
<dbReference type="SUPFAM" id="SSF50249">
    <property type="entry name" value="Nucleic acid-binding proteins"/>
    <property type="match status" value="3"/>
</dbReference>
<comment type="caution">
    <text evidence="14">The sequence shown here is derived from an EMBL/GenBank/DDBJ whole genome shotgun (WGS) entry which is preliminary data.</text>
</comment>
<dbReference type="OrthoDB" id="1701895at2759"/>
<dbReference type="GO" id="GO:0008270">
    <property type="term" value="F:zinc ion binding"/>
    <property type="evidence" value="ECO:0007669"/>
    <property type="project" value="UniProtKB-KW"/>
</dbReference>
<feature type="domain" description="Replication factor A C-terminal" evidence="12">
    <location>
        <begin position="949"/>
        <end position="1076"/>
    </location>
</feature>
<feature type="signal peptide" evidence="10">
    <location>
        <begin position="1"/>
        <end position="16"/>
    </location>
</feature>
<evidence type="ECO:0000313" key="14">
    <source>
        <dbReference type="EMBL" id="KAB8346326.1"/>
    </source>
</evidence>
<dbReference type="GO" id="GO:0006260">
    <property type="term" value="P:DNA replication"/>
    <property type="evidence" value="ECO:0007669"/>
    <property type="project" value="UniProtKB-KW"/>
</dbReference>
<dbReference type="InterPro" id="IPR013955">
    <property type="entry name" value="Rep_factor-A_C"/>
</dbReference>
<dbReference type="PANTHER" id="PTHR47165">
    <property type="entry name" value="OS03G0429900 PROTEIN"/>
    <property type="match status" value="1"/>
</dbReference>
<dbReference type="Pfam" id="PF04057">
    <property type="entry name" value="Rep-A_N"/>
    <property type="match status" value="1"/>
</dbReference>
<protein>
    <recommendedName>
        <fullName evidence="16">Replication protein A subunit</fullName>
    </recommendedName>
</protein>
<evidence type="ECO:0000259" key="13">
    <source>
        <dbReference type="Pfam" id="PF16900"/>
    </source>
</evidence>
<dbReference type="InterPro" id="IPR031657">
    <property type="entry name" value="REPA_OB_2"/>
</dbReference>
<evidence type="ECO:0000256" key="10">
    <source>
        <dbReference type="SAM" id="SignalP"/>
    </source>
</evidence>
<feature type="chain" id="PRO_5024419165" description="Replication protein A subunit" evidence="10">
    <location>
        <begin position="17"/>
        <end position="1455"/>
    </location>
</feature>
<dbReference type="GO" id="GO:0005634">
    <property type="term" value="C:nucleus"/>
    <property type="evidence" value="ECO:0007669"/>
    <property type="project" value="UniProtKB-SubCell"/>
</dbReference>
<evidence type="ECO:0000259" key="12">
    <source>
        <dbReference type="Pfam" id="PF08646"/>
    </source>
</evidence>
<evidence type="ECO:0000256" key="3">
    <source>
        <dbReference type="ARBA" id="ARBA00022705"/>
    </source>
</evidence>
<dbReference type="InterPro" id="IPR007199">
    <property type="entry name" value="Rep_factor-A_N"/>
</dbReference>
<dbReference type="FunFam" id="2.40.50.140:FF:000090">
    <property type="entry name" value="Replication protein A subunit"/>
    <property type="match status" value="1"/>
</dbReference>
<evidence type="ECO:0000256" key="8">
    <source>
        <dbReference type="ARBA" id="ARBA00023242"/>
    </source>
</evidence>
<proteinExistence type="inferred from homology"/>
<comment type="subcellular location">
    <subcellularLocation>
        <location evidence="1">Nucleus</location>
    </subcellularLocation>
</comment>
<dbReference type="FunFam" id="2.40.50.140:FF:000117">
    <property type="entry name" value="Replication protein A subunit"/>
    <property type="match status" value="1"/>
</dbReference>
<evidence type="ECO:0000256" key="9">
    <source>
        <dbReference type="SAM" id="MobiDB-lite"/>
    </source>
</evidence>
<keyword evidence="15" id="KW-1185">Reference proteome</keyword>
<dbReference type="CDD" id="cd04476">
    <property type="entry name" value="RPA1_DBD_C"/>
    <property type="match status" value="1"/>
</dbReference>
<keyword evidence="3" id="KW-0235">DNA replication</keyword>
<keyword evidence="8" id="KW-0539">Nucleus</keyword>
<evidence type="ECO:0000256" key="2">
    <source>
        <dbReference type="ARBA" id="ARBA00005690"/>
    </source>
</evidence>
<dbReference type="GO" id="GO:0003677">
    <property type="term" value="F:DNA binding"/>
    <property type="evidence" value="ECO:0007669"/>
    <property type="project" value="UniProtKB-KW"/>
</dbReference>
<evidence type="ECO:0000256" key="7">
    <source>
        <dbReference type="ARBA" id="ARBA00023125"/>
    </source>
</evidence>
<dbReference type="Proteomes" id="UP000327013">
    <property type="component" value="Unassembled WGS sequence"/>
</dbReference>
<comment type="similarity">
    <text evidence="2">Belongs to the replication factor A protein 1 family.</text>
</comment>
<dbReference type="PANTHER" id="PTHR47165:SF4">
    <property type="entry name" value="OS03G0429900 PROTEIN"/>
    <property type="match status" value="1"/>
</dbReference>
<sequence>MQYSLVAASLVAAATAGYAPPAYAPAPPAYEASSTPEAPVYSTPAVPVYGASSTPVPVYSTPEAPVYSAPVYSTPEAPVYSTPEAPVYSTPEAPVYSTPEAPQYTTAVVTQLTTYCPSATKITYGTKTYTVTAPTTLTITDYPVAPVPTTYGPPPVYTSAAPPVYSSVPAPVYSSVPAPYYPSANATVPVVAPTGTGVAPPTYTGAASKLTGAGAGLAAVFGVVAYLLDAAFKPSPAQLRTGGASSVTLKPAAHHLKCFLLTILNVLVRILSHDGKSMRHSVKHANVVLHFIELQARLALLPHLLRLLARLRLLYILRLATGLLLRARPAEQQHVLGPEAVARAVHAAAVGHRIRIRLARSFQRLLHARQHRRRRMPRQPHVDEEALGRIADAQLDALDQRDVGAGVGGRGGGRRLGRRVAGELVGHDDKEAALGEGVGLQLVVGAVDAGAGGEQQEQLGGGGGVRGGLRDVGFDGVEGCELAGRGGLVGGGGAVGGAVLAHGGACLGGCVVRDGRGFGQGHVFLGVGLGGLGSDFGGCGGGHAGGGGVAVLVQGEVVLMFACKGGCWPVGWLQLPPASPQATKRWGDATGSGRINLAALQPGGRRVLVYGRVVCAASTPRRDHTLLSRANTCLYLYLVHHPIVCGCRTEFLSCNHEQKSKSRTTWIYNNQQIEPPVFQCVQVKPLGGNNGERFRCVFSDIQNFIQSMLASQLNHLVKEDKLKRGVFVRINNYSLNEVKGKRIMVVLECEVLEQYPLMDKIGNPESLESSGGPLKQEDEHKPEPPSNIPSNNFYGSKPQEPPQSKTQPQKTHGNQSIYPIEAISPKPYDKRELTLVDNTGYSVRLTIWGNAAQSFDVREESVIAFKGVKVSDFGGRSLSLLSSGSMTVDPDIDEAHKLKGWYDAQGRTDTFNSHAAIMGTTGASGRKDEYKTISAVKDEQLGMSEQTDYFTLKATVIYVKSDNIAYPACQTSDCNKKVIETQPGEWRCERCDKSFESPQYRYIMQANVSDFSGQIWVSCFDDVGKLIMGMSADELITLKDSGDEKTYTNKIAEANCQTWIFRCRAKMDTFQDQQRYPQLHLSTSRKKQTAWQRSSSNMTLETIVCSCLDEVKDVYEAHNLALGLIILQPAMCLSNVVPTRHSINPGIELLVDSWQHHCLENVPEYRLVLWRPASQSAALESDPLSHKRGDVDALWKLRAAQRRQLNDTTVPCKHIQILLKVRRSHIIDNEINTVSAICLNDLLLPVLAVSLRIDSLVRAQLLLDDLALVILPRRSKHLGRLEPAARLAQLNSSDRDRRQPRMPQHSLVRRGMEAADEVQHLQRRHPRLAHAGCRRPAPRRRLVQQHALVHAHELGVAAAVRQPEDGVAALPRVRVCRLRAHLLDRARKLEAHDGRGPGGHRVFAFALEGVGAVEAEGLHADQALGRAGLRLVGRGVDEEGVDAAFAAFDICGYRC</sequence>
<evidence type="ECO:0000259" key="11">
    <source>
        <dbReference type="Pfam" id="PF04057"/>
    </source>
</evidence>
<keyword evidence="6" id="KW-0862">Zinc</keyword>
<evidence type="ECO:0000256" key="6">
    <source>
        <dbReference type="ARBA" id="ARBA00022833"/>
    </source>
</evidence>